<feature type="modified residue" description="4-aspartylphosphate" evidence="3">
    <location>
        <position position="284"/>
    </location>
</feature>
<dbReference type="Gene3D" id="3.40.50.2300">
    <property type="match status" value="1"/>
</dbReference>
<evidence type="ECO:0000313" key="5">
    <source>
        <dbReference type="EMBL" id="QOV22222.1"/>
    </source>
</evidence>
<evidence type="ECO:0000256" key="2">
    <source>
        <dbReference type="PIRNR" id="PIRNR005897"/>
    </source>
</evidence>
<evidence type="ECO:0000256" key="3">
    <source>
        <dbReference type="PROSITE-ProRule" id="PRU00169"/>
    </source>
</evidence>
<gene>
    <name evidence="5" type="ORF">IM676_16270</name>
</gene>
<dbReference type="GO" id="GO:0000160">
    <property type="term" value="P:phosphorelay signal transduction system"/>
    <property type="evidence" value="ECO:0007669"/>
    <property type="project" value="UniProtKB-KW"/>
</dbReference>
<accession>A0A7S6RC48</accession>
<dbReference type="SUPFAM" id="SSF52172">
    <property type="entry name" value="CheY-like"/>
    <property type="match status" value="1"/>
</dbReference>
<dbReference type="PROSITE" id="PS50110">
    <property type="entry name" value="RESPONSE_REGULATORY"/>
    <property type="match status" value="1"/>
</dbReference>
<name>A0A7S6RC48_9CYAN</name>
<dbReference type="PANTHER" id="PTHR44591:SF3">
    <property type="entry name" value="RESPONSE REGULATORY DOMAIN-CONTAINING PROTEIN"/>
    <property type="match status" value="1"/>
</dbReference>
<dbReference type="InterPro" id="IPR001789">
    <property type="entry name" value="Sig_transdc_resp-reg_receiver"/>
</dbReference>
<dbReference type="InterPro" id="IPR011006">
    <property type="entry name" value="CheY-like_superfamily"/>
</dbReference>
<evidence type="ECO:0000256" key="1">
    <source>
        <dbReference type="ARBA" id="ARBA00022553"/>
    </source>
</evidence>
<comment type="function">
    <text evidence="2">Controls heterocyst pattern formation.</text>
</comment>
<dbReference type="AlphaFoldDB" id="A0A7S6RC48"/>
<keyword evidence="2" id="KW-0902">Two-component regulatory system</keyword>
<dbReference type="PIRSF" id="PIRSF005897">
    <property type="entry name" value="RR_PatA"/>
    <property type="match status" value="1"/>
</dbReference>
<dbReference type="Pfam" id="PF00072">
    <property type="entry name" value="Response_reg"/>
    <property type="match status" value="1"/>
</dbReference>
<comment type="subcellular location">
    <subcellularLocation>
        <location evidence="2">Cell septum</location>
    </subcellularLocation>
</comment>
<dbReference type="InterPro" id="IPR024186">
    <property type="entry name" value="Sig_transdc_resp-reg_PatA"/>
</dbReference>
<dbReference type="Pfam" id="PF14332">
    <property type="entry name" value="DUF4388"/>
    <property type="match status" value="1"/>
</dbReference>
<keyword evidence="2" id="KW-0364">Heterocyst</keyword>
<reference evidence="6" key="1">
    <citation type="submission" date="2020-10" db="EMBL/GenBank/DDBJ databases">
        <title>Genome-based taxonomic classification of the species Anabaenopsis elenkinii.</title>
        <authorList>
            <person name="Delbaje E."/>
            <person name="Andreote A.P.D."/>
            <person name="Pellegrinetti T.A."/>
            <person name="Cruz R.B."/>
            <person name="Branco L.H.Z."/>
            <person name="Fiore M.F."/>
        </authorList>
    </citation>
    <scope>NUCLEOTIDE SEQUENCE [LARGE SCALE GENOMIC DNA]</scope>
    <source>
        <strain evidence="6">CCIBt3563</strain>
    </source>
</reference>
<feature type="domain" description="Response regulatory" evidence="4">
    <location>
        <begin position="235"/>
        <end position="351"/>
    </location>
</feature>
<keyword evidence="1 3" id="KW-0597">Phosphoprotein</keyword>
<dbReference type="KEGG" id="aee:IM676_16270"/>
<dbReference type="GO" id="GO:0030428">
    <property type="term" value="C:cell septum"/>
    <property type="evidence" value="ECO:0007669"/>
    <property type="project" value="UniProtKB-SubCell"/>
</dbReference>
<dbReference type="Proteomes" id="UP000593846">
    <property type="component" value="Chromosome"/>
</dbReference>
<dbReference type="InterPro" id="IPR050595">
    <property type="entry name" value="Bact_response_regulator"/>
</dbReference>
<evidence type="ECO:0000313" key="6">
    <source>
        <dbReference type="Proteomes" id="UP000593846"/>
    </source>
</evidence>
<dbReference type="SMART" id="SM00448">
    <property type="entry name" value="REC"/>
    <property type="match status" value="1"/>
</dbReference>
<sequence length="352" mass="40318">MNITSVTSHPVPQKLHPLSLLAQLTGRYTTGNLRVYTQMASWLINIEEGKLTYASYSDRLFERLDHHLYSLSQGVSTLDSATRVQIRLMFEPKNESQSIPYADYQAICWLVRQERITPAQAETLISQLSQEALATFLTVKEGNYQFSIEQGWEELPKFCHLDLRLLVEYCYKQLRNQLNIDSSVIASQGYPVLPLKKSPSEFLNSPEFTPRKNTRTADKKNYGNSQTFGRKKVYTVVCIDDSQTILDSIKLFLEGDRFSVVTINDPLKALMKIIRSKPDIILLDVEMPNLQGFELCSLLRRHSDLKNIPIIMVTSRKGFIDKAKAKIVRSSGYLTKPFTQEGLLKMLFKHLE</sequence>
<evidence type="ECO:0000259" key="4">
    <source>
        <dbReference type="PROSITE" id="PS50110"/>
    </source>
</evidence>
<comment type="induction">
    <text evidence="2">By nitrogen starvation.</text>
</comment>
<dbReference type="GO" id="GO:0043158">
    <property type="term" value="P:heterocyst development"/>
    <property type="evidence" value="ECO:0007669"/>
    <property type="project" value="UniProtKB-KW"/>
</dbReference>
<dbReference type="InterPro" id="IPR025497">
    <property type="entry name" value="PatA-like_N"/>
</dbReference>
<proteinExistence type="evidence at transcript level"/>
<dbReference type="RefSeq" id="WP_200987856.1">
    <property type="nucleotide sequence ID" value="NZ_CP063311.1"/>
</dbReference>
<dbReference type="EMBL" id="CP063311">
    <property type="protein sequence ID" value="QOV22222.1"/>
    <property type="molecule type" value="Genomic_DNA"/>
</dbReference>
<keyword evidence="6" id="KW-1185">Reference proteome</keyword>
<organism evidence="5 6">
    <name type="scientific">Anabaenopsis elenkinii CCIBt3563</name>
    <dbReference type="NCBI Taxonomy" id="2779889"/>
    <lineage>
        <taxon>Bacteria</taxon>
        <taxon>Bacillati</taxon>
        <taxon>Cyanobacteriota</taxon>
        <taxon>Cyanophyceae</taxon>
        <taxon>Nostocales</taxon>
        <taxon>Nodulariaceae</taxon>
        <taxon>Anabaenopsis</taxon>
    </lineage>
</organism>
<protein>
    <recommendedName>
        <fullName evidence="2">Protein PatA</fullName>
    </recommendedName>
</protein>
<dbReference type="PANTHER" id="PTHR44591">
    <property type="entry name" value="STRESS RESPONSE REGULATOR PROTEIN 1"/>
    <property type="match status" value="1"/>
</dbReference>